<dbReference type="Pfam" id="PF01019">
    <property type="entry name" value="G_glu_transpept"/>
    <property type="match status" value="1"/>
</dbReference>
<reference evidence="1 2" key="1">
    <citation type="journal article" date="1992" name="Lakartidningen">
        <title>[Penicillin V and not amoxicillin is the first choice preparation in acute otitis].</title>
        <authorList>
            <person name="Kamme C."/>
            <person name="Lundgren K."/>
            <person name="Prellner K."/>
        </authorList>
    </citation>
    <scope>NUCLEOTIDE SEQUENCE [LARGE SCALE GENOMIC DNA]</scope>
    <source>
        <strain evidence="1 2">W1</strain>
    </source>
</reference>
<dbReference type="GO" id="GO:0016740">
    <property type="term" value="F:transferase activity"/>
    <property type="evidence" value="ECO:0007669"/>
    <property type="project" value="UniProtKB-KW"/>
</dbReference>
<dbReference type="RefSeq" id="WP_147759072.1">
    <property type="nucleotide sequence ID" value="NZ_SAXT01000006.1"/>
</dbReference>
<evidence type="ECO:0000313" key="2">
    <source>
        <dbReference type="Proteomes" id="UP000325116"/>
    </source>
</evidence>
<comment type="caution">
    <text evidence="1">The sequence shown here is derived from an EMBL/GenBank/DDBJ whole genome shotgun (WGS) entry which is preliminary data.</text>
</comment>
<dbReference type="PANTHER" id="PTHR43881">
    <property type="entry name" value="GAMMA-GLUTAMYLTRANSPEPTIDASE (AFU_ORTHOLOGUE AFUA_4G13580)"/>
    <property type="match status" value="1"/>
</dbReference>
<dbReference type="SUPFAM" id="SSF56235">
    <property type="entry name" value="N-terminal nucleophile aminohydrolases (Ntn hydrolases)"/>
    <property type="match status" value="1"/>
</dbReference>
<dbReference type="Gene3D" id="3.60.20.40">
    <property type="match status" value="1"/>
</dbReference>
<dbReference type="InterPro" id="IPR029055">
    <property type="entry name" value="Ntn_hydrolases_N"/>
</dbReference>
<dbReference type="PRINTS" id="PR01210">
    <property type="entry name" value="GGTRANSPTASE"/>
</dbReference>
<accession>A0A5C8CCQ3</accession>
<dbReference type="Proteomes" id="UP000325116">
    <property type="component" value="Unassembled WGS sequence"/>
</dbReference>
<dbReference type="AlphaFoldDB" id="A0A5C8CCQ3"/>
<dbReference type="EMBL" id="SAXT01000006">
    <property type="protein sequence ID" value="TXJ11219.1"/>
    <property type="molecule type" value="Genomic_DNA"/>
</dbReference>
<dbReference type="Gene3D" id="1.10.246.130">
    <property type="match status" value="1"/>
</dbReference>
<dbReference type="InterPro" id="IPR043138">
    <property type="entry name" value="GGT_lsub"/>
</dbReference>
<name>A0A5C8CCQ3_9SPIR</name>
<dbReference type="InterPro" id="IPR043137">
    <property type="entry name" value="GGT_ssub_C"/>
</dbReference>
<proteinExistence type="predicted"/>
<keyword evidence="1" id="KW-0808">Transferase</keyword>
<dbReference type="InterPro" id="IPR052896">
    <property type="entry name" value="GGT-like_enzyme"/>
</dbReference>
<dbReference type="PANTHER" id="PTHR43881:SF1">
    <property type="entry name" value="GAMMA-GLUTAMYLTRANSPEPTIDASE (AFU_ORTHOLOGUE AFUA_4G13580)"/>
    <property type="match status" value="1"/>
</dbReference>
<protein>
    <submittedName>
        <fullName evidence="1">Gamma-glutamyltransferase family protein</fullName>
    </submittedName>
</protein>
<sequence length="536" mass="60212">MNFDFYNNPYPSKRNIVFAKNGMVATSNILASEAGIEILKKGGNAIDSAIATAAALTVVEPTSNGLGGDAFAIIYFKNKIYAINGSGFSPKNLDIEKILSLNLNKIPLYGLIPITVGGIPATWAALNKRFGKLKLIEVLKPAIKYAEEGFAIQPTVALDWKEAFNIYLNASNNNKIEEFKYWFETFTFNGKPPELGDIVKLPYHAKTLKEIGETNSECFYRGEIAEKIDKFMKKHKGYLSKEDLNDYYPEWVEPIKTNYKGYDIYEIPPNGHGITVLMALNILENFEEINLHFQIESLKLAFADTKKYVADIKYMQTSIKEMLSKEYSKKRAKLISINKTLQPKENIFSSGDTVYLASADKDGNMVSFIQSNYTAFGSGIVIPKTGIALHNRGANFSLDRKSDNFIAPRKKPYHTIIPGFLCKDNKPIGAFGVMGAFMQPQGHLQILTNMIDENLNPQSSLDKPRWQWVGEKTIEIENNFDNKIADKLSKLGHNIIRKSDKNYFGYFGRGQIIFKNENNILYGACESRADSGISVF</sequence>
<gene>
    <name evidence="1" type="ORF">EPJ80_11435</name>
</gene>
<organism evidence="1 2">
    <name type="scientific">Brachyspira aalborgi</name>
    <dbReference type="NCBI Taxonomy" id="29522"/>
    <lineage>
        <taxon>Bacteria</taxon>
        <taxon>Pseudomonadati</taxon>
        <taxon>Spirochaetota</taxon>
        <taxon>Spirochaetia</taxon>
        <taxon>Brachyspirales</taxon>
        <taxon>Brachyspiraceae</taxon>
        <taxon>Brachyspira</taxon>
    </lineage>
</organism>
<evidence type="ECO:0000313" key="1">
    <source>
        <dbReference type="EMBL" id="TXJ11219.1"/>
    </source>
</evidence>